<sequence>MEGIGNILTKQPKDVIKPNKNIHSEAHYWADVISTAFGERKRFAMYLGTINRIGVSAARQIFSEINEGKAATPAKLFFWKASKKANIPK</sequence>
<evidence type="ECO:0000313" key="1">
    <source>
        <dbReference type="EMBL" id="OGH84694.1"/>
    </source>
</evidence>
<gene>
    <name evidence="1" type="ORF">A2261_02430</name>
</gene>
<dbReference type="EMBL" id="MFQR01000005">
    <property type="protein sequence ID" value="OGH84694.1"/>
    <property type="molecule type" value="Genomic_DNA"/>
</dbReference>
<evidence type="ECO:0000313" key="2">
    <source>
        <dbReference type="Proteomes" id="UP000177803"/>
    </source>
</evidence>
<dbReference type="Proteomes" id="UP000177803">
    <property type="component" value="Unassembled WGS sequence"/>
</dbReference>
<dbReference type="AlphaFoldDB" id="A0A1F6NM34"/>
<protein>
    <submittedName>
        <fullName evidence="1">Uncharacterized protein</fullName>
    </submittedName>
</protein>
<proteinExistence type="predicted"/>
<reference evidence="1 2" key="1">
    <citation type="journal article" date="2016" name="Nat. Commun.">
        <title>Thousands of microbial genomes shed light on interconnected biogeochemical processes in an aquifer system.</title>
        <authorList>
            <person name="Anantharaman K."/>
            <person name="Brown C.T."/>
            <person name="Hug L.A."/>
            <person name="Sharon I."/>
            <person name="Castelle C.J."/>
            <person name="Probst A.J."/>
            <person name="Thomas B.C."/>
            <person name="Singh A."/>
            <person name="Wilkins M.J."/>
            <person name="Karaoz U."/>
            <person name="Brodie E.L."/>
            <person name="Williams K.H."/>
            <person name="Hubbard S.S."/>
            <person name="Banfield J.F."/>
        </authorList>
    </citation>
    <scope>NUCLEOTIDE SEQUENCE [LARGE SCALE GENOMIC DNA]</scope>
</reference>
<name>A0A1F6NM34_9BACT</name>
<comment type="caution">
    <text evidence="1">The sequence shown here is derived from an EMBL/GenBank/DDBJ whole genome shotgun (WGS) entry which is preliminary data.</text>
</comment>
<organism evidence="1 2">
    <name type="scientific">Candidatus Magasanikbacteria bacterium RIFOXYA2_FULL_44_8</name>
    <dbReference type="NCBI Taxonomy" id="1798696"/>
    <lineage>
        <taxon>Bacteria</taxon>
        <taxon>Candidatus Magasanikiibacteriota</taxon>
    </lineage>
</organism>
<accession>A0A1F6NM34</accession>